<feature type="domain" description="Cation efflux protein cytoplasmic" evidence="10">
    <location>
        <begin position="261"/>
        <end position="332"/>
    </location>
</feature>
<dbReference type="InterPro" id="IPR027469">
    <property type="entry name" value="Cation_efflux_TMD_sf"/>
</dbReference>
<dbReference type="Gene3D" id="1.20.1510.10">
    <property type="entry name" value="Cation efflux protein transmembrane domain"/>
    <property type="match status" value="1"/>
</dbReference>
<dbReference type="EMBL" id="BNJK01000001">
    <property type="protein sequence ID" value="GHO92023.1"/>
    <property type="molecule type" value="Genomic_DNA"/>
</dbReference>
<reference evidence="11" key="1">
    <citation type="submission" date="2020-10" db="EMBL/GenBank/DDBJ databases">
        <title>Taxonomic study of unclassified bacteria belonging to the class Ktedonobacteria.</title>
        <authorList>
            <person name="Yabe S."/>
            <person name="Wang C.M."/>
            <person name="Zheng Y."/>
            <person name="Sakai Y."/>
            <person name="Cavaletti L."/>
            <person name="Monciardini P."/>
            <person name="Donadio S."/>
        </authorList>
    </citation>
    <scope>NUCLEOTIDE SEQUENCE</scope>
    <source>
        <strain evidence="11">ID150040</strain>
    </source>
</reference>
<accession>A0A8J3IGB3</accession>
<dbReference type="InterPro" id="IPR050291">
    <property type="entry name" value="CDF_Transporter"/>
</dbReference>
<dbReference type="Gene3D" id="3.30.70.1350">
    <property type="entry name" value="Cation efflux protein, cytoplasmic domain"/>
    <property type="match status" value="1"/>
</dbReference>
<evidence type="ECO:0000256" key="2">
    <source>
        <dbReference type="ARBA" id="ARBA00008114"/>
    </source>
</evidence>
<proteinExistence type="inferred from homology"/>
<gene>
    <name evidence="11" type="ORF">KSF_020710</name>
</gene>
<feature type="region of interest" description="Disordered" evidence="7">
    <location>
        <begin position="1"/>
        <end position="46"/>
    </location>
</feature>
<comment type="caution">
    <text evidence="11">The sequence shown here is derived from an EMBL/GenBank/DDBJ whole genome shotgun (WGS) entry which is preliminary data.</text>
</comment>
<dbReference type="Pfam" id="PF01545">
    <property type="entry name" value="Cation_efflux"/>
    <property type="match status" value="1"/>
</dbReference>
<dbReference type="GO" id="GO:0008324">
    <property type="term" value="F:monoatomic cation transmembrane transporter activity"/>
    <property type="evidence" value="ECO:0007669"/>
    <property type="project" value="InterPro"/>
</dbReference>
<dbReference type="SUPFAM" id="SSF160240">
    <property type="entry name" value="Cation efflux protein cytoplasmic domain-like"/>
    <property type="match status" value="1"/>
</dbReference>
<keyword evidence="4 8" id="KW-0812">Transmembrane</keyword>
<dbReference type="RefSeq" id="WP_220202886.1">
    <property type="nucleotide sequence ID" value="NZ_BNJK01000001.1"/>
</dbReference>
<dbReference type="Proteomes" id="UP000597444">
    <property type="component" value="Unassembled WGS sequence"/>
</dbReference>
<evidence type="ECO:0000313" key="12">
    <source>
        <dbReference type="Proteomes" id="UP000597444"/>
    </source>
</evidence>
<dbReference type="InterPro" id="IPR036837">
    <property type="entry name" value="Cation_efflux_CTD_sf"/>
</dbReference>
<evidence type="ECO:0000256" key="3">
    <source>
        <dbReference type="ARBA" id="ARBA00022448"/>
    </source>
</evidence>
<feature type="transmembrane region" description="Helical" evidence="8">
    <location>
        <begin position="62"/>
        <end position="82"/>
    </location>
</feature>
<feature type="compositionally biased region" description="Basic and acidic residues" evidence="7">
    <location>
        <begin position="1"/>
        <end position="36"/>
    </location>
</feature>
<dbReference type="InterPro" id="IPR027470">
    <property type="entry name" value="Cation_efflux_CTD"/>
</dbReference>
<organism evidence="11 12">
    <name type="scientific">Reticulibacter mediterranei</name>
    <dbReference type="NCBI Taxonomy" id="2778369"/>
    <lineage>
        <taxon>Bacteria</taxon>
        <taxon>Bacillati</taxon>
        <taxon>Chloroflexota</taxon>
        <taxon>Ktedonobacteria</taxon>
        <taxon>Ktedonobacterales</taxon>
        <taxon>Reticulibacteraceae</taxon>
        <taxon>Reticulibacter</taxon>
    </lineage>
</organism>
<dbReference type="GO" id="GO:0016020">
    <property type="term" value="C:membrane"/>
    <property type="evidence" value="ECO:0007669"/>
    <property type="project" value="UniProtKB-SubCell"/>
</dbReference>
<keyword evidence="12" id="KW-1185">Reference proteome</keyword>
<dbReference type="PANTHER" id="PTHR43840">
    <property type="entry name" value="MITOCHONDRIAL METAL TRANSPORTER 1-RELATED"/>
    <property type="match status" value="1"/>
</dbReference>
<feature type="compositionally biased region" description="Basic and acidic residues" evidence="7">
    <location>
        <begin position="331"/>
        <end position="349"/>
    </location>
</feature>
<keyword evidence="5 8" id="KW-1133">Transmembrane helix</keyword>
<feature type="domain" description="Cation efflux protein transmembrane" evidence="9">
    <location>
        <begin position="59"/>
        <end position="251"/>
    </location>
</feature>
<evidence type="ECO:0000256" key="8">
    <source>
        <dbReference type="SAM" id="Phobius"/>
    </source>
</evidence>
<feature type="transmembrane region" description="Helical" evidence="8">
    <location>
        <begin position="159"/>
        <end position="179"/>
    </location>
</feature>
<dbReference type="NCBIfam" id="TIGR01297">
    <property type="entry name" value="CDF"/>
    <property type="match status" value="1"/>
</dbReference>
<evidence type="ECO:0000259" key="9">
    <source>
        <dbReference type="Pfam" id="PF01545"/>
    </source>
</evidence>
<protein>
    <submittedName>
        <fullName evidence="11">Cation transporter</fullName>
    </submittedName>
</protein>
<feature type="transmembrane region" description="Helical" evidence="8">
    <location>
        <begin position="88"/>
        <end position="107"/>
    </location>
</feature>
<dbReference type="AlphaFoldDB" id="A0A8J3IGB3"/>
<dbReference type="InterPro" id="IPR002524">
    <property type="entry name" value="Cation_efflux"/>
</dbReference>
<feature type="transmembrane region" description="Helical" evidence="8">
    <location>
        <begin position="226"/>
        <end position="243"/>
    </location>
</feature>
<keyword evidence="6 8" id="KW-0472">Membrane</keyword>
<dbReference type="SUPFAM" id="SSF161111">
    <property type="entry name" value="Cation efflux protein transmembrane domain-like"/>
    <property type="match status" value="1"/>
</dbReference>
<evidence type="ECO:0000256" key="5">
    <source>
        <dbReference type="ARBA" id="ARBA00022989"/>
    </source>
</evidence>
<evidence type="ECO:0000256" key="1">
    <source>
        <dbReference type="ARBA" id="ARBA00004141"/>
    </source>
</evidence>
<comment type="subcellular location">
    <subcellularLocation>
        <location evidence="1">Membrane</location>
        <topology evidence="1">Multi-pass membrane protein</topology>
    </subcellularLocation>
</comment>
<comment type="similarity">
    <text evidence="2">Belongs to the cation diffusion facilitator (CDF) transporter (TC 2.A.4) family.</text>
</comment>
<dbReference type="InterPro" id="IPR058533">
    <property type="entry name" value="Cation_efflux_TM"/>
</dbReference>
<name>A0A8J3IGB3_9CHLR</name>
<evidence type="ECO:0000259" key="10">
    <source>
        <dbReference type="Pfam" id="PF16916"/>
    </source>
</evidence>
<dbReference type="PANTHER" id="PTHR43840:SF15">
    <property type="entry name" value="MITOCHONDRIAL METAL TRANSPORTER 1-RELATED"/>
    <property type="match status" value="1"/>
</dbReference>
<evidence type="ECO:0000313" key="11">
    <source>
        <dbReference type="EMBL" id="GHO92023.1"/>
    </source>
</evidence>
<dbReference type="FunFam" id="1.20.1510.10:FF:000006">
    <property type="entry name" value="Divalent cation efflux transporter"/>
    <property type="match status" value="1"/>
</dbReference>
<feature type="region of interest" description="Disordered" evidence="7">
    <location>
        <begin position="331"/>
        <end position="357"/>
    </location>
</feature>
<evidence type="ECO:0000256" key="4">
    <source>
        <dbReference type="ARBA" id="ARBA00022692"/>
    </source>
</evidence>
<sequence>MAEHDHQHNTHEHVHDEHEHTHQHDEHEHTEDEHGGHGHTHGTVNPDLYGNKAGLRAVQISTAGMLLVSIIQFVIAIVGNSAGLFADALHNTGDVLTTIALWIAFALSRRAANQRYTYGYYRAEDLAGVFIVLVIIASAVASAIESINKLTSGTPPTQLYLSMTAAVVGIVGNEVLAQYKISVGKRINSVPLIADGQHSRIDGLTSLAAFIGLIGAALGFPIADPIAGLVITVVILTVVYSTAKSVLQRLLDSVDARVVPTIIREASAVPGVEGTDEVRARWVGHTLHIAMNIEVDAELTLRKAHEIAEEVRHRLFHNLEGVSEVIIHTDPHSHDGKDPHKLTAHHMQEAQRSIAPR</sequence>
<evidence type="ECO:0000256" key="7">
    <source>
        <dbReference type="SAM" id="MobiDB-lite"/>
    </source>
</evidence>
<feature type="transmembrane region" description="Helical" evidence="8">
    <location>
        <begin position="127"/>
        <end position="147"/>
    </location>
</feature>
<keyword evidence="3" id="KW-0813">Transport</keyword>
<feature type="transmembrane region" description="Helical" evidence="8">
    <location>
        <begin position="200"/>
        <end position="220"/>
    </location>
</feature>
<dbReference type="Pfam" id="PF16916">
    <property type="entry name" value="ZT_dimer"/>
    <property type="match status" value="1"/>
</dbReference>
<evidence type="ECO:0000256" key="6">
    <source>
        <dbReference type="ARBA" id="ARBA00023136"/>
    </source>
</evidence>